<accession>A0ABS5R1C5</accession>
<evidence type="ECO:0000313" key="2">
    <source>
        <dbReference type="Proteomes" id="UP001519504"/>
    </source>
</evidence>
<evidence type="ECO:0000313" key="1">
    <source>
        <dbReference type="EMBL" id="MBS9339022.1"/>
    </source>
</evidence>
<proteinExistence type="predicted"/>
<reference evidence="1 2" key="1">
    <citation type="submission" date="2020-02" db="EMBL/GenBank/DDBJ databases">
        <title>Fructobacillus sp. isolated from paper mulberry of Taiwan.</title>
        <authorList>
            <person name="Lin S.-T."/>
        </authorList>
    </citation>
    <scope>NUCLEOTIDE SEQUENCE [LARGE SCALE GENOMIC DNA]</scope>
    <source>
        <strain evidence="1 2">M2-14</strain>
    </source>
</reference>
<gene>
    <name evidence="1" type="ORF">G6R29_05230</name>
</gene>
<sequence length="192" mass="22255">MSSYIIKEKMNSLSLKRNPFFLHKEGILFDVVHDGKMNIQSGDFIIFLDNEIDKSEKWFCKLVFQVAELLPWTYINPVDSNKSEYYVPYALDSFKPSHKSYLTTLLSTSNAKTFRPYASQSGKNMELLEVSGILSLFPKIKAWMNEKNQNQPALEIEDRQMMSQIVKMISIKAKNYGRVALHSEIRELNQNS</sequence>
<comment type="caution">
    <text evidence="1">The sequence shown here is derived from an EMBL/GenBank/DDBJ whole genome shotgun (WGS) entry which is preliminary data.</text>
</comment>
<name>A0ABS5R1C5_9LACO</name>
<dbReference type="Proteomes" id="UP001519504">
    <property type="component" value="Unassembled WGS sequence"/>
</dbReference>
<dbReference type="RefSeq" id="WP_213809307.1">
    <property type="nucleotide sequence ID" value="NZ_JAAMFK010000006.1"/>
</dbReference>
<organism evidence="1 2">
    <name type="scientific">Fructobacillus broussonetiae</name>
    <dbReference type="NCBI Taxonomy" id="2713173"/>
    <lineage>
        <taxon>Bacteria</taxon>
        <taxon>Bacillati</taxon>
        <taxon>Bacillota</taxon>
        <taxon>Bacilli</taxon>
        <taxon>Lactobacillales</taxon>
        <taxon>Lactobacillaceae</taxon>
        <taxon>Fructobacillus</taxon>
    </lineage>
</organism>
<protein>
    <submittedName>
        <fullName evidence="1">Uncharacterized protein</fullName>
    </submittedName>
</protein>
<keyword evidence="2" id="KW-1185">Reference proteome</keyword>
<dbReference type="EMBL" id="JAAMFK010000006">
    <property type="protein sequence ID" value="MBS9339022.1"/>
    <property type="molecule type" value="Genomic_DNA"/>
</dbReference>